<dbReference type="InterPro" id="IPR014722">
    <property type="entry name" value="Rib_uL2_dom2"/>
</dbReference>
<dbReference type="Pfam" id="PF25088">
    <property type="entry name" value="GPKOW_C"/>
    <property type="match status" value="1"/>
</dbReference>
<organism evidence="8 9">
    <name type="scientific">Austrofundulus limnaeus</name>
    <name type="common">Annual killifish</name>
    <dbReference type="NCBI Taxonomy" id="52670"/>
    <lineage>
        <taxon>Eukaryota</taxon>
        <taxon>Metazoa</taxon>
        <taxon>Chordata</taxon>
        <taxon>Craniata</taxon>
        <taxon>Vertebrata</taxon>
        <taxon>Euteleostomi</taxon>
        <taxon>Actinopterygii</taxon>
        <taxon>Neopterygii</taxon>
        <taxon>Teleostei</taxon>
        <taxon>Neoteleostei</taxon>
        <taxon>Acanthomorphata</taxon>
        <taxon>Ovalentaria</taxon>
        <taxon>Atherinomorphae</taxon>
        <taxon>Cyprinodontiformes</taxon>
        <taxon>Rivulidae</taxon>
        <taxon>Austrofundulus</taxon>
    </lineage>
</organism>
<dbReference type="InterPro" id="IPR045166">
    <property type="entry name" value="Spp2-like"/>
</dbReference>
<evidence type="ECO:0000313" key="9">
    <source>
        <dbReference type="RefSeq" id="XP_013866439.1"/>
    </source>
</evidence>
<keyword evidence="4 5" id="KW-0539">Nucleus</keyword>
<dbReference type="GeneID" id="106519351"/>
<dbReference type="CTD" id="27238"/>
<dbReference type="RefSeq" id="XP_013866439.1">
    <property type="nucleotide sequence ID" value="XM_014010985.1"/>
</dbReference>
<dbReference type="InterPro" id="IPR041994">
    <property type="entry name" value="GPKOW_KOW2"/>
</dbReference>
<feature type="domain" description="G-patch" evidence="7">
    <location>
        <begin position="180"/>
        <end position="226"/>
    </location>
</feature>
<dbReference type="SMART" id="SM00443">
    <property type="entry name" value="G_patch"/>
    <property type="match status" value="1"/>
</dbReference>
<dbReference type="CDD" id="cd13152">
    <property type="entry name" value="KOW_GPKOW_A"/>
    <property type="match status" value="1"/>
</dbReference>
<comment type="similarity">
    <text evidence="2 5">Belongs to the MOS2 family.</text>
</comment>
<dbReference type="InterPro" id="IPR005824">
    <property type="entry name" value="KOW"/>
</dbReference>
<comment type="function">
    <text evidence="5">RNA-binding protein involved in pre-mRNA splicing.</text>
</comment>
<dbReference type="GO" id="GO:0003676">
    <property type="term" value="F:nucleic acid binding"/>
    <property type="evidence" value="ECO:0007669"/>
    <property type="project" value="InterPro"/>
</dbReference>
<dbReference type="Pfam" id="PF12656">
    <property type="entry name" value="G-patch_2"/>
    <property type="match status" value="1"/>
</dbReference>
<gene>
    <name evidence="9" type="primary">gpkow</name>
</gene>
<evidence type="ECO:0000256" key="5">
    <source>
        <dbReference type="RuleBase" id="RU369096"/>
    </source>
</evidence>
<keyword evidence="5" id="KW-0507">mRNA processing</keyword>
<reference evidence="9" key="1">
    <citation type="submission" date="2025-08" db="UniProtKB">
        <authorList>
            <consortium name="RefSeq"/>
        </authorList>
    </citation>
    <scope>IDENTIFICATION</scope>
    <source>
        <strain evidence="9">Quisiro</strain>
        <tissue evidence="9">Liver</tissue>
    </source>
</reference>
<accession>A0A2I4BFC2</accession>
<dbReference type="CDD" id="cd13153">
    <property type="entry name" value="KOW_GPKOW_B"/>
    <property type="match status" value="1"/>
</dbReference>
<keyword evidence="8" id="KW-1185">Reference proteome</keyword>
<evidence type="ECO:0000256" key="1">
    <source>
        <dbReference type="ARBA" id="ARBA00004123"/>
    </source>
</evidence>
<dbReference type="KEGG" id="alim:106519351"/>
<feature type="region of interest" description="Disordered" evidence="6">
    <location>
        <begin position="229"/>
        <end position="252"/>
    </location>
</feature>
<feature type="compositionally biased region" description="Basic and acidic residues" evidence="6">
    <location>
        <begin position="370"/>
        <end position="384"/>
    </location>
</feature>
<dbReference type="AlphaFoldDB" id="A0A2I4BFC2"/>
<keyword evidence="5" id="KW-0508">mRNA splicing</keyword>
<dbReference type="SMART" id="SM00739">
    <property type="entry name" value="KOW"/>
    <property type="match status" value="2"/>
</dbReference>
<dbReference type="FunCoup" id="A0A2I4BFC2">
    <property type="interactions" value="1316"/>
</dbReference>
<evidence type="ECO:0000259" key="7">
    <source>
        <dbReference type="PROSITE" id="PS50174"/>
    </source>
</evidence>
<dbReference type="OrthoDB" id="5577072at2759"/>
<feature type="region of interest" description="Disordered" evidence="6">
    <location>
        <begin position="311"/>
        <end position="389"/>
    </location>
</feature>
<dbReference type="Proteomes" id="UP000192220">
    <property type="component" value="Unplaced"/>
</dbReference>
<evidence type="ECO:0000256" key="2">
    <source>
        <dbReference type="ARBA" id="ARBA00010966"/>
    </source>
</evidence>
<feature type="region of interest" description="Disordered" evidence="6">
    <location>
        <begin position="37"/>
        <end position="109"/>
    </location>
</feature>
<evidence type="ECO:0000313" key="8">
    <source>
        <dbReference type="Proteomes" id="UP000192220"/>
    </source>
</evidence>
<dbReference type="InterPro" id="IPR026822">
    <property type="entry name" value="Spp2/MOS2_G-patch"/>
</dbReference>
<evidence type="ECO:0000256" key="3">
    <source>
        <dbReference type="ARBA" id="ARBA00022737"/>
    </source>
</evidence>
<dbReference type="PROSITE" id="PS50174">
    <property type="entry name" value="G_PATCH"/>
    <property type="match status" value="1"/>
</dbReference>
<comment type="subcellular location">
    <subcellularLocation>
        <location evidence="1 5">Nucleus</location>
    </subcellularLocation>
</comment>
<dbReference type="InterPro" id="IPR000467">
    <property type="entry name" value="G_patch_dom"/>
</dbReference>
<dbReference type="PANTHER" id="PTHR15818">
    <property type="entry name" value="G PATCH AND KOW-CONTAINING"/>
    <property type="match status" value="1"/>
</dbReference>
<dbReference type="InterPro" id="IPR041993">
    <property type="entry name" value="GPKOW_KOW1"/>
</dbReference>
<dbReference type="STRING" id="52670.A0A2I4BFC2"/>
<feature type="compositionally biased region" description="Basic and acidic residues" evidence="6">
    <location>
        <begin position="45"/>
        <end position="71"/>
    </location>
</feature>
<feature type="compositionally biased region" description="Basic and acidic residues" evidence="6">
    <location>
        <begin position="229"/>
        <end position="251"/>
    </location>
</feature>
<dbReference type="PANTHER" id="PTHR15818:SF2">
    <property type="entry name" value="G-PATCH DOMAIN AND KOW MOTIFS-CONTAINING PROTEIN"/>
    <property type="match status" value="1"/>
</dbReference>
<evidence type="ECO:0000256" key="4">
    <source>
        <dbReference type="ARBA" id="ARBA00023242"/>
    </source>
</evidence>
<proteinExistence type="inferred from homology"/>
<protein>
    <recommendedName>
        <fullName evidence="5">G-patch domain and KOW motifs-containing protein</fullName>
    </recommendedName>
</protein>
<dbReference type="GO" id="GO:0005681">
    <property type="term" value="C:spliceosomal complex"/>
    <property type="evidence" value="ECO:0007669"/>
    <property type="project" value="TreeGrafter"/>
</dbReference>
<feature type="compositionally biased region" description="Basic and acidic residues" evidence="6">
    <location>
        <begin position="311"/>
        <end position="363"/>
    </location>
</feature>
<name>A0A2I4BFC2_AUSLI</name>
<dbReference type="Gene3D" id="2.30.30.30">
    <property type="match status" value="1"/>
</dbReference>
<dbReference type="GO" id="GO:0000398">
    <property type="term" value="P:mRNA splicing, via spliceosome"/>
    <property type="evidence" value="ECO:0007669"/>
    <property type="project" value="UniProtKB-UniRule"/>
</dbReference>
<dbReference type="Gene3D" id="2.30.30.140">
    <property type="match status" value="1"/>
</dbReference>
<keyword evidence="3" id="KW-0677">Repeat</keyword>
<dbReference type="InParanoid" id="A0A2I4BFC2"/>
<evidence type="ECO:0000256" key="6">
    <source>
        <dbReference type="SAM" id="MobiDB-lite"/>
    </source>
</evidence>
<sequence>MASRGDERESVAVEEQGEKKTAAVSFGFTKVVSKFKPVSGGTATKSDDKDYLTGIDRKELQSSKPSEKPKELIIPLIQKNRWHKPDHGGAQSAENEKRTQGTPGECDDSMVSQAVKELIEDSRRQLEEWQNGSEPDRNLNLSIPLLMQNKVPEGFEDGDHIKVDLRPESSTEADYESVPVEAYGLAMLKGMGWKKGEGIGRTFKQDVKPIEHQLRPKGLGLGADRSAIKDLEPSRHQRPPKPGEERAKEEELVMGPGGCVLVESGAHKDLYGKIEGVDADNARVVVKLAIGGKTATVSQYNIRLVGRKEYDKNSKDLSRLSKAHKEKEKEKEREKEQERERQRHEEKNKSSDKIKHKSSEREERKRKHRESSQDRDKPPVKEAKQPAAAPSWLQRDLKVRFIDKVFKGGRYYNSKMRVEDVLTPFTCVCRTEEGRLLDDVKQDMLETIIPKGDYDSVMVVLGEHRGQVGRILQRDKNKCRAMVQLDRYEEKVFTLDYDTICQYVGATDH</sequence>